<evidence type="ECO:0000313" key="2">
    <source>
        <dbReference type="Proteomes" id="UP000254651"/>
    </source>
</evidence>
<evidence type="ECO:0000313" key="1">
    <source>
        <dbReference type="EMBL" id="STZ75887.1"/>
    </source>
</evidence>
<proteinExistence type="predicted"/>
<organism evidence="1 2">
    <name type="scientific">Bergeriella denitrificans</name>
    <name type="common">Neisseria denitrificans</name>
    <dbReference type="NCBI Taxonomy" id="494"/>
    <lineage>
        <taxon>Bacteria</taxon>
        <taxon>Pseudomonadati</taxon>
        <taxon>Pseudomonadota</taxon>
        <taxon>Betaproteobacteria</taxon>
        <taxon>Neisseriales</taxon>
        <taxon>Neisseriaceae</taxon>
        <taxon>Bergeriella</taxon>
    </lineage>
</organism>
<sequence>MTLNQWVQGNANHEGLLENAQKIFDALHIPIRLDTLIDIPDSVGYCNYWVGSPKFWRAYMDFTEPFYRLIENDKANRFGMRSMVTHNNMPTYPLLPFFMERLPTLFLRLNPQFKYAAFNHYPDSLLRKAWGDTYPEMMACKAAKEQQDRAAFDTARNRLLEKLQRYEQTGKTKP</sequence>
<dbReference type="AlphaFoldDB" id="A0A378UEY3"/>
<dbReference type="EMBL" id="UGQS01000001">
    <property type="protein sequence ID" value="STZ75887.1"/>
    <property type="molecule type" value="Genomic_DNA"/>
</dbReference>
<protein>
    <submittedName>
        <fullName evidence="1">Uncharacterized protein</fullName>
    </submittedName>
</protein>
<gene>
    <name evidence="1" type="ORF">NCTC10295_00641</name>
</gene>
<accession>A0A378UEY3</accession>
<dbReference type="Proteomes" id="UP000254651">
    <property type="component" value="Unassembled WGS sequence"/>
</dbReference>
<reference evidence="1 2" key="1">
    <citation type="submission" date="2018-06" db="EMBL/GenBank/DDBJ databases">
        <authorList>
            <consortium name="Pathogen Informatics"/>
            <person name="Doyle S."/>
        </authorList>
    </citation>
    <scope>NUCLEOTIDE SEQUENCE [LARGE SCALE GENOMIC DNA]</scope>
    <source>
        <strain evidence="1 2">NCTC10295</strain>
    </source>
</reference>
<keyword evidence="2" id="KW-1185">Reference proteome</keyword>
<name>A0A378UEY3_BERDE</name>